<evidence type="ECO:0000256" key="2">
    <source>
        <dbReference type="SAM" id="Phobius"/>
    </source>
</evidence>
<comment type="caution">
    <text evidence="4">The sequence shown here is derived from an EMBL/GenBank/DDBJ whole genome shotgun (WGS) entry which is preliminary data.</text>
</comment>
<evidence type="ECO:0000313" key="5">
    <source>
        <dbReference type="Proteomes" id="UP001397290"/>
    </source>
</evidence>
<feature type="region of interest" description="Disordered" evidence="1">
    <location>
        <begin position="141"/>
        <end position="161"/>
    </location>
</feature>
<keyword evidence="2" id="KW-0812">Transmembrane</keyword>
<reference evidence="4 5" key="1">
    <citation type="submission" date="2020-02" db="EMBL/GenBank/DDBJ databases">
        <title>Comparative genomics of the hypocrealean fungal genus Beauvera.</title>
        <authorList>
            <person name="Showalter D.N."/>
            <person name="Bushley K.E."/>
            <person name="Rehner S.A."/>
        </authorList>
    </citation>
    <scope>NUCLEOTIDE SEQUENCE [LARGE SCALE GENOMIC DNA]</scope>
    <source>
        <strain evidence="4 5">ARSEF4384</strain>
    </source>
</reference>
<keyword evidence="5" id="KW-1185">Reference proteome</keyword>
<keyword evidence="2" id="KW-1133">Transmembrane helix</keyword>
<feature type="chain" id="PRO_5043396244" evidence="3">
    <location>
        <begin position="23"/>
        <end position="381"/>
    </location>
</feature>
<dbReference type="AlphaFoldDB" id="A0AAW0S1F8"/>
<keyword evidence="2" id="KW-0472">Membrane</keyword>
<evidence type="ECO:0000313" key="4">
    <source>
        <dbReference type="EMBL" id="KAK8148344.1"/>
    </source>
</evidence>
<feature type="signal peptide" evidence="3">
    <location>
        <begin position="1"/>
        <end position="22"/>
    </location>
</feature>
<keyword evidence="3" id="KW-0732">Signal</keyword>
<organism evidence="4 5">
    <name type="scientific">Beauveria asiatica</name>
    <dbReference type="NCBI Taxonomy" id="1069075"/>
    <lineage>
        <taxon>Eukaryota</taxon>
        <taxon>Fungi</taxon>
        <taxon>Dikarya</taxon>
        <taxon>Ascomycota</taxon>
        <taxon>Pezizomycotina</taxon>
        <taxon>Sordariomycetes</taxon>
        <taxon>Hypocreomycetidae</taxon>
        <taxon>Hypocreales</taxon>
        <taxon>Cordycipitaceae</taxon>
        <taxon>Beauveria</taxon>
    </lineage>
</organism>
<feature type="region of interest" description="Disordered" evidence="1">
    <location>
        <begin position="273"/>
        <end position="352"/>
    </location>
</feature>
<feature type="compositionally biased region" description="Basic and acidic residues" evidence="1">
    <location>
        <begin position="282"/>
        <end position="323"/>
    </location>
</feature>
<name>A0AAW0S1F8_9HYPO</name>
<protein>
    <submittedName>
        <fullName evidence="4">Uncharacterized protein</fullName>
    </submittedName>
</protein>
<dbReference type="Proteomes" id="UP001397290">
    <property type="component" value="Unassembled WGS sequence"/>
</dbReference>
<dbReference type="EMBL" id="JAAHCF010000095">
    <property type="protein sequence ID" value="KAK8148344.1"/>
    <property type="molecule type" value="Genomic_DNA"/>
</dbReference>
<sequence>MAALRRFGLLLTLSICIACSIADRNSDVFSKPPGSAYGNFALNAVYQANEDIEFAWSYADYPIDLLLERVDLTNLSATPRKWVLKSAIPTQNYTWTPDGREEYLNSPDDHGPDTVFVASLSFVGARTTIWRTPSHYFNVTRAAPESSSTPSPVDESPKSGPSPATIAGIAISAVLIFVAVLGTVLLLLWRRSRRAKRPHRLPSQTSSMRDVLRAPKSMEEADAAKEGSSSSRGSCNEERHAELHAQNVVIAELPGSCWTDFTPELPGVWRIRRSGDSWEPDAPERLDVRRRDAVQRDSVPFDEKTDLEKEDNEDKHEGPEDTGRPATPPPESEENRFKKLQHANPNVSPPETCPFYSKMGGKAYRLICNRSVLETVLSLGG</sequence>
<feature type="compositionally biased region" description="Basic and acidic residues" evidence="1">
    <location>
        <begin position="210"/>
        <end position="225"/>
    </location>
</feature>
<proteinExistence type="predicted"/>
<gene>
    <name evidence="4" type="ORF">G3M48_010398</name>
</gene>
<accession>A0AAW0S1F8</accession>
<evidence type="ECO:0000256" key="3">
    <source>
        <dbReference type="SAM" id="SignalP"/>
    </source>
</evidence>
<feature type="transmembrane region" description="Helical" evidence="2">
    <location>
        <begin position="166"/>
        <end position="189"/>
    </location>
</feature>
<evidence type="ECO:0000256" key="1">
    <source>
        <dbReference type="SAM" id="MobiDB-lite"/>
    </source>
</evidence>
<feature type="region of interest" description="Disordered" evidence="1">
    <location>
        <begin position="197"/>
        <end position="238"/>
    </location>
</feature>